<reference evidence="17 18" key="1">
    <citation type="submission" date="2020-03" db="EMBL/GenBank/DDBJ databases">
        <authorList>
            <consortium name="Genoscope - CEA"/>
            <person name="William W."/>
        </authorList>
    </citation>
    <scope>NUCLEOTIDE SEQUENCE [LARGE SCALE GENOMIC DNA]</scope>
    <source>
        <strain evidence="18">DSM 16959</strain>
    </source>
</reference>
<evidence type="ECO:0000313" key="17">
    <source>
        <dbReference type="EMBL" id="CAB1369468.1"/>
    </source>
</evidence>
<evidence type="ECO:0000256" key="4">
    <source>
        <dbReference type="ARBA" id="ARBA00011921"/>
    </source>
</evidence>
<dbReference type="InterPro" id="IPR005941">
    <property type="entry name" value="DapE_proteobac"/>
</dbReference>
<dbReference type="EMBL" id="LR778301">
    <property type="protein sequence ID" value="CAB1369468.1"/>
    <property type="molecule type" value="Genomic_DNA"/>
</dbReference>
<feature type="binding site" evidence="15">
    <location>
        <position position="99"/>
    </location>
    <ligand>
        <name>Zn(2+)</name>
        <dbReference type="ChEBI" id="CHEBI:29105"/>
        <label>1</label>
    </ligand>
</feature>
<dbReference type="Pfam" id="PF01546">
    <property type="entry name" value="Peptidase_M20"/>
    <property type="match status" value="1"/>
</dbReference>
<dbReference type="PANTHER" id="PTHR43808">
    <property type="entry name" value="ACETYLORNITHINE DEACETYLASE"/>
    <property type="match status" value="1"/>
</dbReference>
<feature type="active site" evidence="15">
    <location>
        <position position="68"/>
    </location>
</feature>
<sequence length="375" mass="39893">MSDVLALTRDLIARPSVTPEDAGCLELIAQRLAPLGFRFEFINAGGVTNLWARRGASAPLICFAGHTDVVPTGPLEAWQSPPFQPEIRDGLLFGRGAADMKSSLAAMVVAIERFVATRPTHGGTIALLLTSDEEGDALDGTVRVVEALKARGESIDYCIVGEPTSSKRLGDTIKNGRRGSLSARLVIKGIQGHVAYPEKVKNPIHLAAPALAELAAQRWDEGNEYFPPSSFQISNIHAGTGATNVVPGSLELLFNIRFSTASTVDGLKARIQAILDRHGLDYEIRWTLGGRPFLTPRGGLVAALTAAIEKATSISPELSTTGGTSDGRFIADICPEVVEFGPVNATIHKIDECVAVADLEPLATVYEGALKRILP</sequence>
<evidence type="ECO:0000256" key="5">
    <source>
        <dbReference type="ARBA" id="ARBA00022391"/>
    </source>
</evidence>
<comment type="subunit">
    <text evidence="3 15">Homodimer.</text>
</comment>
<accession>A0A6S6YNZ1</accession>
<dbReference type="OrthoDB" id="9809784at2"/>
<dbReference type="InterPro" id="IPR001261">
    <property type="entry name" value="ArgE/DapE_CS"/>
</dbReference>
<dbReference type="GO" id="GO:0050897">
    <property type="term" value="F:cobalt ion binding"/>
    <property type="evidence" value="ECO:0007669"/>
    <property type="project" value="UniProtKB-UniRule"/>
</dbReference>
<dbReference type="CDD" id="cd03891">
    <property type="entry name" value="M20_DapE_proteobac"/>
    <property type="match status" value="1"/>
</dbReference>
<dbReference type="HAMAP" id="MF_01690">
    <property type="entry name" value="DapE"/>
    <property type="match status" value="1"/>
</dbReference>
<dbReference type="GO" id="GO:0008777">
    <property type="term" value="F:acetylornithine deacetylase activity"/>
    <property type="evidence" value="ECO:0007669"/>
    <property type="project" value="TreeGrafter"/>
</dbReference>
<dbReference type="Gene3D" id="3.40.630.10">
    <property type="entry name" value="Zn peptidases"/>
    <property type="match status" value="2"/>
</dbReference>
<name>A0A6S6YNZ1_9PROT</name>
<comment type="similarity">
    <text evidence="2 15">Belongs to the peptidase M20A family. DapE subfamily.</text>
</comment>
<dbReference type="PROSITE" id="PS00759">
    <property type="entry name" value="ARGE_DAPE_CPG2_2"/>
    <property type="match status" value="1"/>
</dbReference>
<dbReference type="NCBIfam" id="NF009557">
    <property type="entry name" value="PRK13009.1"/>
    <property type="match status" value="1"/>
</dbReference>
<evidence type="ECO:0000256" key="15">
    <source>
        <dbReference type="HAMAP-Rule" id="MF_01690"/>
    </source>
</evidence>
<evidence type="ECO:0000256" key="11">
    <source>
        <dbReference type="ARBA" id="ARBA00023154"/>
    </source>
</evidence>
<keyword evidence="6 15" id="KW-0028">Amino-acid biosynthesis</keyword>
<dbReference type="Pfam" id="PF07687">
    <property type="entry name" value="M20_dimer"/>
    <property type="match status" value="1"/>
</dbReference>
<dbReference type="InterPro" id="IPR002933">
    <property type="entry name" value="Peptidase_M20"/>
</dbReference>
<protein>
    <recommendedName>
        <fullName evidence="5 15">Succinyl-diaminopimelate desuccinylase</fullName>
        <shortName evidence="15">SDAP desuccinylase</shortName>
        <ecNumber evidence="4 15">3.5.1.18</ecNumber>
    </recommendedName>
    <alternativeName>
        <fullName evidence="13 15">N-succinyl-LL-2,6-diaminoheptanedioate amidohydrolase</fullName>
    </alternativeName>
</protein>
<dbReference type="RefSeq" id="WP_145771316.1">
    <property type="nucleotide sequence ID" value="NZ_LR778301.1"/>
</dbReference>
<dbReference type="GO" id="GO:0009089">
    <property type="term" value="P:lysine biosynthetic process via diaminopimelate"/>
    <property type="evidence" value="ECO:0007669"/>
    <property type="project" value="UniProtKB-UniRule"/>
</dbReference>
<evidence type="ECO:0000256" key="13">
    <source>
        <dbReference type="ARBA" id="ARBA00031891"/>
    </source>
</evidence>
<evidence type="ECO:0000256" key="9">
    <source>
        <dbReference type="ARBA" id="ARBA00022833"/>
    </source>
</evidence>
<keyword evidence="8 15" id="KW-0378">Hydrolase</keyword>
<evidence type="ECO:0000256" key="12">
    <source>
        <dbReference type="ARBA" id="ARBA00023285"/>
    </source>
</evidence>
<dbReference type="GO" id="GO:0019877">
    <property type="term" value="P:diaminopimelate biosynthetic process"/>
    <property type="evidence" value="ECO:0007669"/>
    <property type="project" value="UniProtKB-UniRule"/>
</dbReference>
<evidence type="ECO:0000256" key="2">
    <source>
        <dbReference type="ARBA" id="ARBA00006746"/>
    </source>
</evidence>
<dbReference type="GO" id="GO:0006526">
    <property type="term" value="P:L-arginine biosynthetic process"/>
    <property type="evidence" value="ECO:0007669"/>
    <property type="project" value="TreeGrafter"/>
</dbReference>
<dbReference type="PANTHER" id="PTHR43808:SF31">
    <property type="entry name" value="N-ACETYL-L-CITRULLINE DEACETYLASE"/>
    <property type="match status" value="1"/>
</dbReference>
<evidence type="ECO:0000256" key="14">
    <source>
        <dbReference type="ARBA" id="ARBA00051301"/>
    </source>
</evidence>
<dbReference type="AlphaFoldDB" id="A0A6S6YNZ1"/>
<keyword evidence="9 15" id="KW-0862">Zinc</keyword>
<evidence type="ECO:0000256" key="10">
    <source>
        <dbReference type="ARBA" id="ARBA00022915"/>
    </source>
</evidence>
<comment type="catalytic activity">
    <reaction evidence="14 15">
        <text>N-succinyl-(2S,6S)-2,6-diaminopimelate + H2O = (2S,6S)-2,6-diaminopimelate + succinate</text>
        <dbReference type="Rhea" id="RHEA:22608"/>
        <dbReference type="ChEBI" id="CHEBI:15377"/>
        <dbReference type="ChEBI" id="CHEBI:30031"/>
        <dbReference type="ChEBI" id="CHEBI:57609"/>
        <dbReference type="ChEBI" id="CHEBI:58087"/>
        <dbReference type="EC" id="3.5.1.18"/>
    </reaction>
</comment>
<evidence type="ECO:0000259" key="16">
    <source>
        <dbReference type="Pfam" id="PF07687"/>
    </source>
</evidence>
<evidence type="ECO:0000256" key="7">
    <source>
        <dbReference type="ARBA" id="ARBA00022723"/>
    </source>
</evidence>
<gene>
    <name evidence="15 17" type="primary">dapE</name>
    <name evidence="17" type="ORF">DENOEST_2303</name>
</gene>
<dbReference type="EC" id="3.5.1.18" evidence="4 15"/>
<feature type="binding site" evidence="15">
    <location>
        <position position="162"/>
    </location>
    <ligand>
        <name>Zn(2+)</name>
        <dbReference type="ChEBI" id="CHEBI:29105"/>
        <label>1</label>
    </ligand>
</feature>
<dbReference type="InterPro" id="IPR011650">
    <property type="entry name" value="Peptidase_M20_dimer"/>
</dbReference>
<dbReference type="SUPFAM" id="SSF55031">
    <property type="entry name" value="Bacterial exopeptidase dimerisation domain"/>
    <property type="match status" value="1"/>
</dbReference>
<feature type="binding site" evidence="15">
    <location>
        <position position="134"/>
    </location>
    <ligand>
        <name>Zn(2+)</name>
        <dbReference type="ChEBI" id="CHEBI:29105"/>
        <label>2</label>
    </ligand>
</feature>
<keyword evidence="12 15" id="KW-0170">Cobalt</keyword>
<dbReference type="GO" id="GO:0008270">
    <property type="term" value="F:zinc ion binding"/>
    <property type="evidence" value="ECO:0007669"/>
    <property type="project" value="UniProtKB-UniRule"/>
</dbReference>
<comment type="cofactor">
    <cofactor evidence="15">
        <name>Zn(2+)</name>
        <dbReference type="ChEBI" id="CHEBI:29105"/>
    </cofactor>
    <cofactor evidence="15">
        <name>Co(2+)</name>
        <dbReference type="ChEBI" id="CHEBI:48828"/>
    </cofactor>
    <text evidence="15">Binds 2 Zn(2+) or Co(2+) ions per subunit.</text>
</comment>
<dbReference type="FunFam" id="3.40.630.10:FF:000005">
    <property type="entry name" value="Succinyl-diaminopimelate desuccinylase"/>
    <property type="match status" value="1"/>
</dbReference>
<evidence type="ECO:0000313" key="18">
    <source>
        <dbReference type="Proteomes" id="UP000515733"/>
    </source>
</evidence>
<dbReference type="SUPFAM" id="SSF53187">
    <property type="entry name" value="Zn-dependent exopeptidases"/>
    <property type="match status" value="1"/>
</dbReference>
<evidence type="ECO:0000256" key="8">
    <source>
        <dbReference type="ARBA" id="ARBA00022801"/>
    </source>
</evidence>
<feature type="binding site" evidence="15">
    <location>
        <position position="66"/>
    </location>
    <ligand>
        <name>Zn(2+)</name>
        <dbReference type="ChEBI" id="CHEBI:29105"/>
        <label>1</label>
    </ligand>
</feature>
<keyword evidence="18" id="KW-1185">Reference proteome</keyword>
<feature type="active site" description="Proton acceptor" evidence="15">
    <location>
        <position position="133"/>
    </location>
</feature>
<evidence type="ECO:0000256" key="1">
    <source>
        <dbReference type="ARBA" id="ARBA00005130"/>
    </source>
</evidence>
<feature type="binding site" evidence="15">
    <location>
        <position position="99"/>
    </location>
    <ligand>
        <name>Zn(2+)</name>
        <dbReference type="ChEBI" id="CHEBI:29105"/>
        <label>2</label>
    </ligand>
</feature>
<dbReference type="UniPathway" id="UPA00034">
    <property type="reaction ID" value="UER00021"/>
</dbReference>
<dbReference type="KEGG" id="doe:DENOEST_2303"/>
<dbReference type="InterPro" id="IPR050072">
    <property type="entry name" value="Peptidase_M20A"/>
</dbReference>
<evidence type="ECO:0000256" key="3">
    <source>
        <dbReference type="ARBA" id="ARBA00011738"/>
    </source>
</evidence>
<keyword evidence="11 15" id="KW-0457">Lysine biosynthesis</keyword>
<comment type="pathway">
    <text evidence="1 15">Amino-acid biosynthesis; L-lysine biosynthesis via DAP pathway; LL-2,6-diaminopimelate from (S)-tetrahydrodipicolinate (succinylase route): step 3/3.</text>
</comment>
<dbReference type="InterPro" id="IPR036264">
    <property type="entry name" value="Bact_exopeptidase_dim_dom"/>
</dbReference>
<organism evidence="17 18">
    <name type="scientific">Denitratisoma oestradiolicum</name>
    <dbReference type="NCBI Taxonomy" id="311182"/>
    <lineage>
        <taxon>Bacteria</taxon>
        <taxon>Pseudomonadati</taxon>
        <taxon>Pseudomonadota</taxon>
        <taxon>Betaproteobacteria</taxon>
        <taxon>Nitrosomonadales</taxon>
        <taxon>Sterolibacteriaceae</taxon>
        <taxon>Denitratisoma</taxon>
    </lineage>
</organism>
<dbReference type="FunFam" id="3.30.70.360:FF:000011">
    <property type="entry name" value="Succinyl-diaminopimelate desuccinylase"/>
    <property type="match status" value="1"/>
</dbReference>
<dbReference type="GO" id="GO:0009014">
    <property type="term" value="F:succinyl-diaminopimelate desuccinylase activity"/>
    <property type="evidence" value="ECO:0007669"/>
    <property type="project" value="UniProtKB-UniRule"/>
</dbReference>
<keyword evidence="10 15" id="KW-0220">Diaminopimelate biosynthesis</keyword>
<feature type="binding site" evidence="15">
    <location>
        <position position="348"/>
    </location>
    <ligand>
        <name>Zn(2+)</name>
        <dbReference type="ChEBI" id="CHEBI:29105"/>
        <label>2</label>
    </ligand>
</feature>
<evidence type="ECO:0000256" key="6">
    <source>
        <dbReference type="ARBA" id="ARBA00022605"/>
    </source>
</evidence>
<keyword evidence="7 15" id="KW-0479">Metal-binding</keyword>
<dbReference type="NCBIfam" id="TIGR01246">
    <property type="entry name" value="dapE_proteo"/>
    <property type="match status" value="1"/>
</dbReference>
<feature type="domain" description="Peptidase M20 dimerisation" evidence="16">
    <location>
        <begin position="175"/>
        <end position="282"/>
    </location>
</feature>
<proteinExistence type="inferred from homology"/>
<dbReference type="Proteomes" id="UP000515733">
    <property type="component" value="Chromosome"/>
</dbReference>
<comment type="function">
    <text evidence="15">Catalyzes the hydrolysis of N-succinyl-L,L-diaminopimelic acid (SDAP), forming succinate and LL-2,6-diaminopimelate (DAP), an intermediate involved in the bacterial biosynthesis of lysine and meso-diaminopimelic acid, an essential component of bacterial cell walls.</text>
</comment>